<keyword evidence="2" id="KW-1185">Reference proteome</keyword>
<dbReference type="Gene3D" id="3.40.50.10320">
    <property type="entry name" value="LmbE-like"/>
    <property type="match status" value="1"/>
</dbReference>
<name>A0A0S7BVA1_9CHLR</name>
<proteinExistence type="predicted"/>
<dbReference type="STRING" id="1678840.ATC1_13628"/>
<dbReference type="EMBL" id="DF968181">
    <property type="protein sequence ID" value="GAP40649.1"/>
    <property type="molecule type" value="Genomic_DNA"/>
</dbReference>
<evidence type="ECO:0000313" key="2">
    <source>
        <dbReference type="Proteomes" id="UP000053370"/>
    </source>
</evidence>
<dbReference type="AlphaFoldDB" id="A0A0S7BVA1"/>
<dbReference type="Proteomes" id="UP000053370">
    <property type="component" value="Unassembled WGS sequence"/>
</dbReference>
<dbReference type="Pfam" id="PF02585">
    <property type="entry name" value="PIG-L"/>
    <property type="match status" value="1"/>
</dbReference>
<organism evidence="1">
    <name type="scientific">Flexilinea flocculi</name>
    <dbReference type="NCBI Taxonomy" id="1678840"/>
    <lineage>
        <taxon>Bacteria</taxon>
        <taxon>Bacillati</taxon>
        <taxon>Chloroflexota</taxon>
        <taxon>Anaerolineae</taxon>
        <taxon>Anaerolineales</taxon>
        <taxon>Anaerolineaceae</taxon>
        <taxon>Flexilinea</taxon>
    </lineage>
</organism>
<dbReference type="GO" id="GO:0016811">
    <property type="term" value="F:hydrolase activity, acting on carbon-nitrogen (but not peptide) bonds, in linear amides"/>
    <property type="evidence" value="ECO:0007669"/>
    <property type="project" value="TreeGrafter"/>
</dbReference>
<dbReference type="InterPro" id="IPR003737">
    <property type="entry name" value="GlcNAc_PI_deacetylase-related"/>
</dbReference>
<reference evidence="1" key="1">
    <citation type="journal article" date="2015" name="Genome Announc.">
        <title>Draft Genome Sequence of Anaerolineae Strain TC1, a Novel Isolate from a Methanogenic Wastewater Treatment System.</title>
        <authorList>
            <person name="Matsuura N."/>
            <person name="Tourlousse D.M."/>
            <person name="Sun L."/>
            <person name="Toyonaga M."/>
            <person name="Kuroda K."/>
            <person name="Ohashi A."/>
            <person name="Cruz R."/>
            <person name="Yamaguchi T."/>
            <person name="Sekiguchi Y."/>
        </authorList>
    </citation>
    <scope>NUCLEOTIDE SEQUENCE [LARGE SCALE GENOMIC DNA]</scope>
    <source>
        <strain evidence="1">TC1</strain>
    </source>
</reference>
<dbReference type="SUPFAM" id="SSF102588">
    <property type="entry name" value="LmbE-like"/>
    <property type="match status" value="1"/>
</dbReference>
<evidence type="ECO:0000313" key="1">
    <source>
        <dbReference type="EMBL" id="GAP40649.1"/>
    </source>
</evidence>
<accession>A0A0S7BVA1</accession>
<dbReference type="PANTHER" id="PTHR12993:SF29">
    <property type="entry name" value="BLR3841 PROTEIN"/>
    <property type="match status" value="1"/>
</dbReference>
<dbReference type="PANTHER" id="PTHR12993">
    <property type="entry name" value="N-ACETYLGLUCOSAMINYL-PHOSPHATIDYLINOSITOL DE-N-ACETYLASE-RELATED"/>
    <property type="match status" value="1"/>
</dbReference>
<dbReference type="InterPro" id="IPR024078">
    <property type="entry name" value="LmbE-like_dom_sf"/>
</dbReference>
<sequence>MNHMNWQVQKQNQPKLSFASYKFVRSHQSYCQRTNKRMIDIRPILLFLLLILILFSSLVLTADNVIAVSSIRSDDLTAFDLTNVNRMMIIAPHPDDESLGSAGLIQAVRKNGGEVYVVVVTNGDGLSAGPTFSNYKLLPVSDDYIEYGRERQQETIKALSILGISEDKIFFLGYPDSSLQSIWSSPWIDSNLYGRFTHVSKSPYELTYNKKSIYQGVDLYHDLFQLLTDLQPDLVIVPHPEDTNSDHRAVSNFAQFTVADYESKNSTAIRVFGYLIHYPGYPVSEVTGNNSAILPPAALSNNGQKWLNYAIQADEFLLKKTAIKTYKTQQKLRSKYLNSFARTNEIFFELPEIQLPLLAFEQISDFELEQTNNITIYDSVKEGFQKITISGADLVSIQVGRLADKVCLIAETRGHLHKWISYRIFVKLSDGRTFEEKENLNPSLLPDRYFMSCFSLDEMGNPDVIGFSAETWRGSAMIDTTSWHFAILSHPD</sequence>
<gene>
    <name evidence="1" type="ORF">ATC1_13628</name>
</gene>
<protein>
    <submittedName>
        <fullName evidence="1">N-acetylglucosaminyl deacetylase, LmbE family</fullName>
    </submittedName>
</protein>